<dbReference type="RefSeq" id="WP_006975928.1">
    <property type="nucleotide sequence ID" value="NZ_ABCS01000110.1"/>
</dbReference>
<dbReference type="AlphaFoldDB" id="A6GGU0"/>
<organism evidence="1 2">
    <name type="scientific">Plesiocystis pacifica SIR-1</name>
    <dbReference type="NCBI Taxonomy" id="391625"/>
    <lineage>
        <taxon>Bacteria</taxon>
        <taxon>Pseudomonadati</taxon>
        <taxon>Myxococcota</taxon>
        <taxon>Polyangia</taxon>
        <taxon>Nannocystales</taxon>
        <taxon>Nannocystaceae</taxon>
        <taxon>Plesiocystis</taxon>
    </lineage>
</organism>
<dbReference type="Proteomes" id="UP000005801">
    <property type="component" value="Unassembled WGS sequence"/>
</dbReference>
<dbReference type="STRING" id="391625.PPSIR1_20874"/>
<comment type="caution">
    <text evidence="1">The sequence shown here is derived from an EMBL/GenBank/DDBJ whole genome shotgun (WGS) entry which is preliminary data.</text>
</comment>
<keyword evidence="2" id="KW-1185">Reference proteome</keyword>
<reference evidence="1 2" key="1">
    <citation type="submission" date="2007-06" db="EMBL/GenBank/DDBJ databases">
        <authorList>
            <person name="Shimkets L."/>
            <person name="Ferriera S."/>
            <person name="Johnson J."/>
            <person name="Kravitz S."/>
            <person name="Beeson K."/>
            <person name="Sutton G."/>
            <person name="Rogers Y.-H."/>
            <person name="Friedman R."/>
            <person name="Frazier M."/>
            <person name="Venter J.C."/>
        </authorList>
    </citation>
    <scope>NUCLEOTIDE SEQUENCE [LARGE SCALE GENOMIC DNA]</scope>
    <source>
        <strain evidence="1 2">SIR-1</strain>
    </source>
</reference>
<proteinExistence type="predicted"/>
<protein>
    <submittedName>
        <fullName evidence="1">Uncharacterized protein</fullName>
    </submittedName>
</protein>
<name>A6GGU0_9BACT</name>
<dbReference type="EMBL" id="ABCS01000110">
    <property type="protein sequence ID" value="EDM74937.1"/>
    <property type="molecule type" value="Genomic_DNA"/>
</dbReference>
<evidence type="ECO:0000313" key="1">
    <source>
        <dbReference type="EMBL" id="EDM74937.1"/>
    </source>
</evidence>
<gene>
    <name evidence="1" type="ORF">PPSIR1_20874</name>
</gene>
<accession>A6GGU0</accession>
<sequence>MENLDSDQIRANAFVDFATLVAFLEQKLKEPQNAALIKAYGDTLAQLLETPLGYNLAGTAKTQWNPSPEPKQSKG</sequence>
<evidence type="ECO:0000313" key="2">
    <source>
        <dbReference type="Proteomes" id="UP000005801"/>
    </source>
</evidence>